<keyword evidence="3" id="KW-1185">Reference proteome</keyword>
<reference evidence="2" key="1">
    <citation type="submission" date="2023-02" db="EMBL/GenBank/DDBJ databases">
        <title>Georgenia sp.10Sc9-8, isolated from a soil sample collected from the Taklamakan desert.</title>
        <authorList>
            <person name="Liu S."/>
        </authorList>
    </citation>
    <scope>NUCLEOTIDE SEQUENCE</scope>
    <source>
        <strain evidence="2">10Sc9-8</strain>
    </source>
</reference>
<dbReference type="Proteomes" id="UP001165561">
    <property type="component" value="Unassembled WGS sequence"/>
</dbReference>
<accession>A0ABT5TUG6</accession>
<protein>
    <recommendedName>
        <fullName evidence="1">HTH luxR-type domain-containing protein</fullName>
    </recommendedName>
</protein>
<evidence type="ECO:0000313" key="3">
    <source>
        <dbReference type="Proteomes" id="UP001165561"/>
    </source>
</evidence>
<dbReference type="InterPro" id="IPR000792">
    <property type="entry name" value="Tscrpt_reg_LuxR_C"/>
</dbReference>
<proteinExistence type="predicted"/>
<gene>
    <name evidence="2" type="ORF">PU560_04365</name>
</gene>
<dbReference type="InterPro" id="IPR036388">
    <property type="entry name" value="WH-like_DNA-bd_sf"/>
</dbReference>
<comment type="caution">
    <text evidence="2">The sequence shown here is derived from an EMBL/GenBank/DDBJ whole genome shotgun (WGS) entry which is preliminary data.</text>
</comment>
<organism evidence="2 3">
    <name type="scientific">Georgenia halotolerans</name>
    <dbReference type="NCBI Taxonomy" id="3028317"/>
    <lineage>
        <taxon>Bacteria</taxon>
        <taxon>Bacillati</taxon>
        <taxon>Actinomycetota</taxon>
        <taxon>Actinomycetes</taxon>
        <taxon>Micrococcales</taxon>
        <taxon>Bogoriellaceae</taxon>
        <taxon>Georgenia</taxon>
    </lineage>
</organism>
<dbReference type="SUPFAM" id="SSF46894">
    <property type="entry name" value="C-terminal effector domain of the bipartite response regulators"/>
    <property type="match status" value="1"/>
</dbReference>
<dbReference type="Gene3D" id="1.10.10.10">
    <property type="entry name" value="Winged helix-like DNA-binding domain superfamily/Winged helix DNA-binding domain"/>
    <property type="match status" value="1"/>
</dbReference>
<evidence type="ECO:0000313" key="2">
    <source>
        <dbReference type="EMBL" id="MDD9205703.1"/>
    </source>
</evidence>
<dbReference type="InterPro" id="IPR016032">
    <property type="entry name" value="Sig_transdc_resp-reg_C-effctor"/>
</dbReference>
<name>A0ABT5TUG6_9MICO</name>
<sequence length="120" mass="12785">TRLQVHDAEAAVVALDPSDLSRGAVVVHTPGIVSGLQALFEELWADAEELVACEERGGAPSPEEIELLRVLARGAKDESAARTLGVSVRTVRRMIAALSERLDAPGRFAMGAEAARRGWI</sequence>
<dbReference type="SMART" id="SM00421">
    <property type="entry name" value="HTH_LUXR"/>
    <property type="match status" value="1"/>
</dbReference>
<feature type="domain" description="HTH luxR-type" evidence="1">
    <location>
        <begin position="57"/>
        <end position="114"/>
    </location>
</feature>
<feature type="non-terminal residue" evidence="2">
    <location>
        <position position="1"/>
    </location>
</feature>
<dbReference type="EMBL" id="JARACI010000620">
    <property type="protein sequence ID" value="MDD9205703.1"/>
    <property type="molecule type" value="Genomic_DNA"/>
</dbReference>
<evidence type="ECO:0000259" key="1">
    <source>
        <dbReference type="SMART" id="SM00421"/>
    </source>
</evidence>